<keyword evidence="8 11" id="KW-1133">Transmembrane helix</keyword>
<dbReference type="Pfam" id="PF02709">
    <property type="entry name" value="Glyco_transf_7C"/>
    <property type="match status" value="1"/>
</dbReference>
<feature type="domain" description="Galactosyltransferase N-terminal" evidence="13">
    <location>
        <begin position="163"/>
        <end position="296"/>
    </location>
</feature>
<name>A0A1W0X5C0_HYPEX</name>
<dbReference type="GO" id="GO:0008378">
    <property type="term" value="F:galactosyltransferase activity"/>
    <property type="evidence" value="ECO:0007669"/>
    <property type="project" value="TreeGrafter"/>
</dbReference>
<dbReference type="PRINTS" id="PR02050">
    <property type="entry name" value="B14GALTRFASE"/>
</dbReference>
<evidence type="ECO:0000256" key="2">
    <source>
        <dbReference type="ARBA" id="ARBA00004922"/>
    </source>
</evidence>
<dbReference type="Pfam" id="PF13733">
    <property type="entry name" value="Glyco_transf_7N"/>
    <property type="match status" value="1"/>
</dbReference>
<gene>
    <name evidence="14" type="ORF">BV898_03514</name>
</gene>
<feature type="domain" description="Galactosyltransferase C-terminal" evidence="12">
    <location>
        <begin position="300"/>
        <end position="376"/>
    </location>
</feature>
<keyword evidence="6 11" id="KW-0812">Transmembrane</keyword>
<keyword evidence="11" id="KW-0479">Metal-binding</keyword>
<comment type="function">
    <text evidence="11">Catalyzes the transfer of galactose onto proteins or lipids.</text>
</comment>
<dbReference type="EC" id="2.4.1.-" evidence="11"/>
<dbReference type="InterPro" id="IPR029044">
    <property type="entry name" value="Nucleotide-diphossugar_trans"/>
</dbReference>
<evidence type="ECO:0000259" key="12">
    <source>
        <dbReference type="Pfam" id="PF02709"/>
    </source>
</evidence>
<dbReference type="CDD" id="cd00899">
    <property type="entry name" value="b4GalT"/>
    <property type="match status" value="1"/>
</dbReference>
<dbReference type="SUPFAM" id="SSF53448">
    <property type="entry name" value="Nucleotide-diphospho-sugar transferases"/>
    <property type="match status" value="1"/>
</dbReference>
<keyword evidence="9 11" id="KW-0472">Membrane</keyword>
<dbReference type="GO" id="GO:0005975">
    <property type="term" value="P:carbohydrate metabolic process"/>
    <property type="evidence" value="ECO:0007669"/>
    <property type="project" value="InterPro"/>
</dbReference>
<evidence type="ECO:0000256" key="3">
    <source>
        <dbReference type="ARBA" id="ARBA00005735"/>
    </source>
</evidence>
<dbReference type="EMBL" id="MTYJ01000016">
    <property type="protein sequence ID" value="OQV22685.1"/>
    <property type="molecule type" value="Genomic_DNA"/>
</dbReference>
<dbReference type="OrthoDB" id="10016069at2759"/>
<proteinExistence type="inferred from homology"/>
<reference evidence="15" key="1">
    <citation type="submission" date="2017-01" db="EMBL/GenBank/DDBJ databases">
        <title>Comparative genomics of anhydrobiosis in the tardigrade Hypsibius dujardini.</title>
        <authorList>
            <person name="Yoshida Y."/>
            <person name="Koutsovoulos G."/>
            <person name="Laetsch D."/>
            <person name="Stevens L."/>
            <person name="Kumar S."/>
            <person name="Horikawa D."/>
            <person name="Ishino K."/>
            <person name="Komine S."/>
            <person name="Tomita M."/>
            <person name="Blaxter M."/>
            <person name="Arakawa K."/>
        </authorList>
    </citation>
    <scope>NUCLEOTIDE SEQUENCE [LARGE SCALE GENOMIC DNA]</scope>
    <source>
        <strain evidence="15">Z151</strain>
    </source>
</reference>
<comment type="caution">
    <text evidence="14">The sequence shown here is derived from an EMBL/GenBank/DDBJ whole genome shotgun (WGS) entry which is preliminary data.</text>
</comment>
<evidence type="ECO:0000256" key="4">
    <source>
        <dbReference type="ARBA" id="ARBA00022676"/>
    </source>
</evidence>
<evidence type="ECO:0000256" key="10">
    <source>
        <dbReference type="ARBA" id="ARBA00023180"/>
    </source>
</evidence>
<evidence type="ECO:0000256" key="11">
    <source>
        <dbReference type="RuleBase" id="RU368121"/>
    </source>
</evidence>
<dbReference type="InterPro" id="IPR027791">
    <property type="entry name" value="Galactosyl_T_C"/>
</dbReference>
<comment type="similarity">
    <text evidence="3 11">Belongs to the glycosyltransferase 7 family.</text>
</comment>
<evidence type="ECO:0000259" key="13">
    <source>
        <dbReference type="Pfam" id="PF13733"/>
    </source>
</evidence>
<dbReference type="UniPathway" id="UPA00378"/>
<dbReference type="GO" id="GO:0046872">
    <property type="term" value="F:metal ion binding"/>
    <property type="evidence" value="ECO:0007669"/>
    <property type="project" value="UniProtKB-UniRule"/>
</dbReference>
<keyword evidence="10 11" id="KW-0325">Glycoprotein</keyword>
<evidence type="ECO:0000256" key="7">
    <source>
        <dbReference type="ARBA" id="ARBA00022968"/>
    </source>
</evidence>
<evidence type="ECO:0000256" key="8">
    <source>
        <dbReference type="ARBA" id="ARBA00022989"/>
    </source>
</evidence>
<dbReference type="GO" id="GO:0005794">
    <property type="term" value="C:Golgi apparatus"/>
    <property type="evidence" value="ECO:0007669"/>
    <property type="project" value="TreeGrafter"/>
</dbReference>
<dbReference type="InterPro" id="IPR027995">
    <property type="entry name" value="Galactosyl_T_N"/>
</dbReference>
<evidence type="ECO:0000256" key="1">
    <source>
        <dbReference type="ARBA" id="ARBA00004606"/>
    </source>
</evidence>
<comment type="subcellular location">
    <subcellularLocation>
        <location evidence="1 11">Membrane</location>
        <topology evidence="1 11">Single-pass type II membrane protein</topology>
    </subcellularLocation>
</comment>
<accession>A0A1W0X5C0</accession>
<keyword evidence="5 11" id="KW-0808">Transferase</keyword>
<keyword evidence="4 11" id="KW-0328">Glycosyltransferase</keyword>
<dbReference type="InterPro" id="IPR003859">
    <property type="entry name" value="Galactosyl_T"/>
</dbReference>
<dbReference type="GO" id="GO:0016020">
    <property type="term" value="C:membrane"/>
    <property type="evidence" value="ECO:0007669"/>
    <property type="project" value="UniProtKB-SubCell"/>
</dbReference>
<keyword evidence="7 11" id="KW-0735">Signal-anchor</keyword>
<protein>
    <recommendedName>
        <fullName evidence="11">Beta-1,4-N-acetylgalactosaminyltransferase</fullName>
        <ecNumber evidence="11">2.4.1.-</ecNumber>
    </recommendedName>
    <alternativeName>
        <fullName evidence="11">Beta-4-GalNAcT</fullName>
    </alternativeName>
</protein>
<dbReference type="Gene3D" id="3.90.550.10">
    <property type="entry name" value="Spore Coat Polysaccharide Biosynthesis Protein SpsA, Chain A"/>
    <property type="match status" value="1"/>
</dbReference>
<comment type="cofactor">
    <cofactor evidence="11">
        <name>Mn(2+)</name>
        <dbReference type="ChEBI" id="CHEBI:29035"/>
    </cofactor>
</comment>
<evidence type="ECO:0000256" key="9">
    <source>
        <dbReference type="ARBA" id="ARBA00023136"/>
    </source>
</evidence>
<dbReference type="PANTHER" id="PTHR19300">
    <property type="entry name" value="BETA-1,4-GALACTOSYLTRANSFERASE"/>
    <property type="match status" value="1"/>
</dbReference>
<dbReference type="GO" id="GO:0006688">
    <property type="term" value="P:glycosphingolipid biosynthetic process"/>
    <property type="evidence" value="ECO:0007669"/>
    <property type="project" value="TreeGrafter"/>
</dbReference>
<evidence type="ECO:0000313" key="15">
    <source>
        <dbReference type="Proteomes" id="UP000192578"/>
    </source>
</evidence>
<evidence type="ECO:0000256" key="5">
    <source>
        <dbReference type="ARBA" id="ARBA00022679"/>
    </source>
</evidence>
<keyword evidence="11" id="KW-0464">Manganese</keyword>
<keyword evidence="15" id="KW-1185">Reference proteome</keyword>
<comment type="pathway">
    <text evidence="2 11">Protein modification; protein glycosylation.</text>
</comment>
<dbReference type="Proteomes" id="UP000192578">
    <property type="component" value="Unassembled WGS sequence"/>
</dbReference>
<organism evidence="14 15">
    <name type="scientific">Hypsibius exemplaris</name>
    <name type="common">Freshwater tardigrade</name>
    <dbReference type="NCBI Taxonomy" id="2072580"/>
    <lineage>
        <taxon>Eukaryota</taxon>
        <taxon>Metazoa</taxon>
        <taxon>Ecdysozoa</taxon>
        <taxon>Tardigrada</taxon>
        <taxon>Eutardigrada</taxon>
        <taxon>Parachela</taxon>
        <taxon>Hypsibioidea</taxon>
        <taxon>Hypsibiidae</taxon>
        <taxon>Hypsibius</taxon>
    </lineage>
</organism>
<sequence>MDEEALDFRSGAAFREFQPKARKSSDAPLYMLMLFILVLVVLTLSEIAMVKHSGGVVVGRGGFHMTKKAVHHDHHNSEHLKVESLLPGNVPSMELSKRLWYQQFHEIRIQQILNQVIQGVGDPFIDAELLDGNGMRPELMWSADNNSYALMEGNATMPVLSLCPEVPPDLQGQMSLELERIPTFEHLIEENPNITPGGTFKPAGCIARYRIAIIIPYRDREAHLKSLLHYLHPVLQRQQLEYRVIVVEQLGEKTFNKARIMNSAFKEALKHSHYDCFIFHDVDLIPENDRNFYGCPEQPRHMSVAVNELGYRLTYADLVGGVLAFRTEHFFKVNGYSNLYWGWGAEDDDMAYRIRHVGLKVIRPPPEIARYSMIKHVKRTPVEKRQKLLYTALRRYKVDGLNSLEYKLSSFTEKPMYTHVIVDIGDPPPGF</sequence>
<dbReference type="GO" id="GO:0033842">
    <property type="term" value="F:N-acetyl-beta-glucosaminyl-derivative 4-beta-N-acetylgalactosaminyltransferase activity"/>
    <property type="evidence" value="ECO:0007669"/>
    <property type="project" value="TreeGrafter"/>
</dbReference>
<evidence type="ECO:0000313" key="14">
    <source>
        <dbReference type="EMBL" id="OQV22685.1"/>
    </source>
</evidence>
<dbReference type="PANTHER" id="PTHR19300:SF57">
    <property type="entry name" value="BETA-1,4-N-ACETYLGALACTOSAMINYLTRANSFERASE"/>
    <property type="match status" value="1"/>
</dbReference>
<feature type="transmembrane region" description="Helical" evidence="11">
    <location>
        <begin position="29"/>
        <end position="50"/>
    </location>
</feature>
<dbReference type="AlphaFoldDB" id="A0A1W0X5C0"/>
<evidence type="ECO:0000256" key="6">
    <source>
        <dbReference type="ARBA" id="ARBA00022692"/>
    </source>
</evidence>